<proteinExistence type="predicted"/>
<sequence length="94" mass="11085">IICYRTSNRNMVRETAIIVGKVAAKEISLVSCRLRIAAELAIRNKDPQKRIVARKARIEYRTRKKGRKREVFVTPPTVTKTRRKRKPRDLIWKL</sequence>
<dbReference type="EMBL" id="GBEZ01019154">
    <property type="protein sequence ID" value="JAC67364.1"/>
    <property type="molecule type" value="Transcribed_RNA"/>
</dbReference>
<protein>
    <submittedName>
        <fullName evidence="1">Uncharacterized protein</fullName>
    </submittedName>
</protein>
<organism evidence="1">
    <name type="scientific">Tetraselmis sp. GSL018</name>
    <dbReference type="NCBI Taxonomy" id="582737"/>
    <lineage>
        <taxon>Eukaryota</taxon>
        <taxon>Viridiplantae</taxon>
        <taxon>Chlorophyta</taxon>
        <taxon>core chlorophytes</taxon>
        <taxon>Chlorodendrophyceae</taxon>
        <taxon>Chlorodendrales</taxon>
        <taxon>Chlorodendraceae</taxon>
        <taxon>Tetraselmis</taxon>
    </lineage>
</organism>
<accession>A0A061R9B2</accession>
<dbReference type="AlphaFoldDB" id="A0A061R9B2"/>
<name>A0A061R9B2_9CHLO</name>
<evidence type="ECO:0000313" key="1">
    <source>
        <dbReference type="EMBL" id="JAC67364.1"/>
    </source>
</evidence>
<gene>
    <name evidence="1" type="ORF">TSPGSL018_11360</name>
</gene>
<reference evidence="1" key="1">
    <citation type="submission" date="2014-05" db="EMBL/GenBank/DDBJ databases">
        <title>The transcriptome of the halophilic microalga Tetraselmis sp. GSL018 isolated from the Great Salt Lake, Utah.</title>
        <authorList>
            <person name="Jinkerson R.E."/>
            <person name="D'Adamo S."/>
            <person name="Posewitz M.C."/>
        </authorList>
    </citation>
    <scope>NUCLEOTIDE SEQUENCE</scope>
    <source>
        <strain evidence="1">GSL018</strain>
    </source>
</reference>
<feature type="non-terminal residue" evidence="1">
    <location>
        <position position="1"/>
    </location>
</feature>